<sequence length="230" mass="24838">MTNLPERAGRPATPEMRASDADRERVAGVLRDAAGEGRLTLEELDERLDAVYAAKTYAELEPLTRDLPAEGTAPPAPAPSSGTDFRPVRGAPSWRGGIGIMSGFRRSGVWNVPRRFRAFAFWGGGKIDLREARFEEAEATISVLAVMGGVEVIVPDDLTVHVKGLGIMGGFDQRASGPGAPGAPVVVIRGFAFWGGVGVKRRARKHDKRLRKEMRRREAEAQIEGPDAPS</sequence>
<feature type="region of interest" description="Disordered" evidence="1">
    <location>
        <begin position="205"/>
        <end position="230"/>
    </location>
</feature>
<name>A0A7K1KWQ8_9ACTN</name>
<evidence type="ECO:0000313" key="4">
    <source>
        <dbReference type="EMBL" id="MUN36415.1"/>
    </source>
</evidence>
<feature type="compositionally biased region" description="Basic residues" evidence="1">
    <location>
        <begin position="205"/>
        <end position="214"/>
    </location>
</feature>
<feature type="compositionally biased region" description="Low complexity" evidence="1">
    <location>
        <begin position="69"/>
        <end position="83"/>
    </location>
</feature>
<feature type="region of interest" description="Disordered" evidence="1">
    <location>
        <begin position="1"/>
        <end position="24"/>
    </location>
</feature>
<comment type="caution">
    <text evidence="4">The sequence shown here is derived from an EMBL/GenBank/DDBJ whole genome shotgun (WGS) entry which is preliminary data.</text>
</comment>
<gene>
    <name evidence="4" type="ORF">GNZ18_07355</name>
</gene>
<dbReference type="RefSeq" id="WP_156215423.1">
    <property type="nucleotide sequence ID" value="NZ_WOFH01000002.1"/>
</dbReference>
<evidence type="ECO:0000256" key="1">
    <source>
        <dbReference type="SAM" id="MobiDB-lite"/>
    </source>
</evidence>
<evidence type="ECO:0000259" key="3">
    <source>
        <dbReference type="Pfam" id="PF09922"/>
    </source>
</evidence>
<dbReference type="Pfam" id="PF08044">
    <property type="entry name" value="DUF1707"/>
    <property type="match status" value="1"/>
</dbReference>
<dbReference type="InterPro" id="IPR024425">
    <property type="entry name" value="LiaF-like_C"/>
</dbReference>
<feature type="domain" description="Cell wall-active antibiotics response LiaF-like C-terminal" evidence="3">
    <location>
        <begin position="116"/>
        <end position="170"/>
    </location>
</feature>
<accession>A0A7K1KWQ8</accession>
<dbReference type="InterPro" id="IPR012551">
    <property type="entry name" value="DUF1707_SHOCT-like"/>
</dbReference>
<reference evidence="4 5" key="1">
    <citation type="submission" date="2019-11" db="EMBL/GenBank/DDBJ databases">
        <authorList>
            <person name="Cao P."/>
        </authorList>
    </citation>
    <scope>NUCLEOTIDE SEQUENCE [LARGE SCALE GENOMIC DNA]</scope>
    <source>
        <strain evidence="4 5">NEAU-AAG5</strain>
    </source>
</reference>
<evidence type="ECO:0000313" key="5">
    <source>
        <dbReference type="Proteomes" id="UP000432015"/>
    </source>
</evidence>
<feature type="region of interest" description="Disordered" evidence="1">
    <location>
        <begin position="63"/>
        <end position="87"/>
    </location>
</feature>
<dbReference type="Pfam" id="PF09922">
    <property type="entry name" value="LiaF-like_C"/>
    <property type="match status" value="1"/>
</dbReference>
<dbReference type="AlphaFoldDB" id="A0A7K1KWQ8"/>
<dbReference type="PANTHER" id="PTHR40763">
    <property type="entry name" value="MEMBRANE PROTEIN-RELATED"/>
    <property type="match status" value="1"/>
</dbReference>
<proteinExistence type="predicted"/>
<protein>
    <submittedName>
        <fullName evidence="4">DUF1707 domain-containing protein</fullName>
    </submittedName>
</protein>
<keyword evidence="5" id="KW-1185">Reference proteome</keyword>
<dbReference type="Proteomes" id="UP000432015">
    <property type="component" value="Unassembled WGS sequence"/>
</dbReference>
<organism evidence="4 5">
    <name type="scientific">Actinomadura litoris</name>
    <dbReference type="NCBI Taxonomy" id="2678616"/>
    <lineage>
        <taxon>Bacteria</taxon>
        <taxon>Bacillati</taxon>
        <taxon>Actinomycetota</taxon>
        <taxon>Actinomycetes</taxon>
        <taxon>Streptosporangiales</taxon>
        <taxon>Thermomonosporaceae</taxon>
        <taxon>Actinomadura</taxon>
    </lineage>
</organism>
<evidence type="ECO:0000259" key="2">
    <source>
        <dbReference type="Pfam" id="PF08044"/>
    </source>
</evidence>
<dbReference type="EMBL" id="WOFH01000002">
    <property type="protein sequence ID" value="MUN36415.1"/>
    <property type="molecule type" value="Genomic_DNA"/>
</dbReference>
<feature type="domain" description="DUF1707" evidence="2">
    <location>
        <begin position="16"/>
        <end position="68"/>
    </location>
</feature>
<dbReference type="PANTHER" id="PTHR40763:SF4">
    <property type="entry name" value="DUF1707 DOMAIN-CONTAINING PROTEIN"/>
    <property type="match status" value="1"/>
</dbReference>